<accession>A0A379N0N7</accession>
<feature type="binding site" evidence="7">
    <location>
        <begin position="231"/>
        <end position="234"/>
    </location>
    <ligand>
        <name>substrate</name>
    </ligand>
</feature>
<name>A0A379N0N7_9PROT</name>
<feature type="binding site" evidence="7">
    <location>
        <position position="80"/>
    </location>
    <ligand>
        <name>S-adenosyl-L-methionine</name>
        <dbReference type="ChEBI" id="CHEBI:59789"/>
    </ligand>
</feature>
<comment type="catalytic activity">
    <reaction evidence="1 7">
        <text>guanosine(46) in tRNA + S-adenosyl-L-methionine = N(7)-methylguanosine(46) in tRNA + S-adenosyl-L-homocysteine</text>
        <dbReference type="Rhea" id="RHEA:42708"/>
        <dbReference type="Rhea" id="RHEA-COMP:10188"/>
        <dbReference type="Rhea" id="RHEA-COMP:10189"/>
        <dbReference type="ChEBI" id="CHEBI:57856"/>
        <dbReference type="ChEBI" id="CHEBI:59789"/>
        <dbReference type="ChEBI" id="CHEBI:74269"/>
        <dbReference type="ChEBI" id="CHEBI:74480"/>
        <dbReference type="EC" id="2.1.1.33"/>
    </reaction>
</comment>
<evidence type="ECO:0000256" key="7">
    <source>
        <dbReference type="HAMAP-Rule" id="MF_01057"/>
    </source>
</evidence>
<dbReference type="AlphaFoldDB" id="A0A379N0N7"/>
<keyword evidence="6 7" id="KW-0819">tRNA processing</keyword>
<dbReference type="HAMAP" id="MF_01057">
    <property type="entry name" value="tRNA_methyltr_TrmB"/>
    <property type="match status" value="1"/>
</dbReference>
<dbReference type="OrthoDB" id="9802090at2"/>
<dbReference type="GeneID" id="99632604"/>
<feature type="binding site" evidence="7">
    <location>
        <position position="105"/>
    </location>
    <ligand>
        <name>S-adenosyl-L-methionine</name>
        <dbReference type="ChEBI" id="CHEBI:59789"/>
    </ligand>
</feature>
<gene>
    <name evidence="7 9" type="primary">trmB</name>
    <name evidence="9" type="ORF">NCTC13291_01555</name>
</gene>
<dbReference type="InterPro" id="IPR055361">
    <property type="entry name" value="tRNA_methyltr_TrmB_bact"/>
</dbReference>
<dbReference type="EC" id="2.1.1.33" evidence="7"/>
<evidence type="ECO:0000256" key="3">
    <source>
        <dbReference type="ARBA" id="ARBA00022603"/>
    </source>
</evidence>
<protein>
    <recommendedName>
        <fullName evidence="7">tRNA (guanine-N(7)-)-methyltransferase</fullName>
        <ecNumber evidence="7">2.1.1.33</ecNumber>
    </recommendedName>
    <alternativeName>
        <fullName evidence="7">tRNA (guanine(46)-N(7))-methyltransferase</fullName>
    </alternativeName>
    <alternativeName>
        <fullName evidence="7">tRNA(m7G46)-methyltransferase</fullName>
    </alternativeName>
</protein>
<comment type="similarity">
    <text evidence="7">Belongs to the class I-like SAM-binding methyltransferase superfamily. TrmB family.</text>
</comment>
<comment type="function">
    <text evidence="2 7">Catalyzes the formation of N(7)-methylguanine at position 46 (m7G46) in tRNA.</text>
</comment>
<dbReference type="PANTHER" id="PTHR23417:SF14">
    <property type="entry name" value="PENTACOTRIPEPTIDE-REPEAT REGION OF PRORP DOMAIN-CONTAINING PROTEIN"/>
    <property type="match status" value="1"/>
</dbReference>
<sequence>MTAPVLEDGVADPAPGAVDPHDPPVEGVPNRLYGRRRGHPLRARQERLLQLAAPRLSADPAGIADPGALFASRPDEVWVEVGFGGGEHAEALARANPRAGLIASEVFENGICALLSRLVPEGGEETAPGLPNLRLWTRDARHLLAGLPEGALSRLYLMFPDPWPKSRHAKRRFVHPAMLPLVARVLRPGGEWRMASDHPVYQAWVEEVFAAQELFEPVLDVRERPADWPGTRYEAKAHREGRHPRYWIWRRR</sequence>
<dbReference type="InterPro" id="IPR029063">
    <property type="entry name" value="SAM-dependent_MTases_sf"/>
</dbReference>
<evidence type="ECO:0000256" key="1">
    <source>
        <dbReference type="ARBA" id="ARBA00000142"/>
    </source>
</evidence>
<feature type="binding site" evidence="7">
    <location>
        <position position="161"/>
    </location>
    <ligand>
        <name>S-adenosyl-L-methionine</name>
        <dbReference type="ChEBI" id="CHEBI:59789"/>
    </ligand>
</feature>
<evidence type="ECO:0000313" key="10">
    <source>
        <dbReference type="Proteomes" id="UP000254919"/>
    </source>
</evidence>
<comment type="pathway">
    <text evidence="7">tRNA modification; N(7)-methylguanine-tRNA biosynthesis.</text>
</comment>
<dbReference type="SUPFAM" id="SSF53335">
    <property type="entry name" value="S-adenosyl-L-methionine-dependent methyltransferases"/>
    <property type="match status" value="1"/>
</dbReference>
<keyword evidence="3 7" id="KW-0489">Methyltransferase</keyword>
<feature type="binding site" evidence="7">
    <location>
        <position position="197"/>
    </location>
    <ligand>
        <name>substrate</name>
    </ligand>
</feature>
<dbReference type="Pfam" id="PF02390">
    <property type="entry name" value="Methyltransf_4"/>
    <property type="match status" value="1"/>
</dbReference>
<dbReference type="Gene3D" id="3.40.50.150">
    <property type="entry name" value="Vaccinia Virus protein VP39"/>
    <property type="match status" value="1"/>
</dbReference>
<feature type="region of interest" description="Disordered" evidence="8">
    <location>
        <begin position="1"/>
        <end position="37"/>
    </location>
</feature>
<dbReference type="InterPro" id="IPR003358">
    <property type="entry name" value="tRNA_(Gua-N-7)_MeTrfase_Trmb"/>
</dbReference>
<dbReference type="RefSeq" id="WP_019459255.1">
    <property type="nucleotide sequence ID" value="NZ_AP031462.1"/>
</dbReference>
<feature type="binding site" evidence="7">
    <location>
        <position position="165"/>
    </location>
    <ligand>
        <name>substrate</name>
    </ligand>
</feature>
<keyword evidence="4 7" id="KW-0808">Transferase</keyword>
<feature type="binding site" evidence="7">
    <location>
        <position position="139"/>
    </location>
    <ligand>
        <name>S-adenosyl-L-methionine</name>
        <dbReference type="ChEBI" id="CHEBI:59789"/>
    </ligand>
</feature>
<evidence type="ECO:0000256" key="2">
    <source>
        <dbReference type="ARBA" id="ARBA00003015"/>
    </source>
</evidence>
<evidence type="ECO:0000256" key="8">
    <source>
        <dbReference type="SAM" id="MobiDB-lite"/>
    </source>
</evidence>
<dbReference type="GO" id="GO:0008176">
    <property type="term" value="F:tRNA (guanine(46)-N7)-methyltransferase activity"/>
    <property type="evidence" value="ECO:0007669"/>
    <property type="project" value="UniProtKB-UniRule"/>
</dbReference>
<dbReference type="GO" id="GO:0043527">
    <property type="term" value="C:tRNA methyltransferase complex"/>
    <property type="evidence" value="ECO:0007669"/>
    <property type="project" value="TreeGrafter"/>
</dbReference>
<comment type="caution">
    <text evidence="7">Lacks conserved residue(s) required for the propagation of feature annotation.</text>
</comment>
<evidence type="ECO:0000313" key="9">
    <source>
        <dbReference type="EMBL" id="SUE39882.1"/>
    </source>
</evidence>
<keyword evidence="5 7" id="KW-0949">S-adenosyl-L-methionine</keyword>
<evidence type="ECO:0000256" key="5">
    <source>
        <dbReference type="ARBA" id="ARBA00022691"/>
    </source>
</evidence>
<reference evidence="9 10" key="1">
    <citation type="submission" date="2018-06" db="EMBL/GenBank/DDBJ databases">
        <authorList>
            <consortium name="Pathogen Informatics"/>
            <person name="Doyle S."/>
        </authorList>
    </citation>
    <scope>NUCLEOTIDE SEQUENCE [LARGE SCALE GENOMIC DNA]</scope>
    <source>
        <strain evidence="9 10">NCTC13291</strain>
    </source>
</reference>
<organism evidence="9 10">
    <name type="scientific">Roseomonas mucosa</name>
    <dbReference type="NCBI Taxonomy" id="207340"/>
    <lineage>
        <taxon>Bacteria</taxon>
        <taxon>Pseudomonadati</taxon>
        <taxon>Pseudomonadota</taxon>
        <taxon>Alphaproteobacteria</taxon>
        <taxon>Acetobacterales</taxon>
        <taxon>Roseomonadaceae</taxon>
        <taxon>Roseomonas</taxon>
    </lineage>
</organism>
<evidence type="ECO:0000256" key="6">
    <source>
        <dbReference type="ARBA" id="ARBA00022694"/>
    </source>
</evidence>
<dbReference type="PANTHER" id="PTHR23417">
    <property type="entry name" value="3-DEOXY-D-MANNO-OCTULOSONIC-ACID TRANSFERASE/TRNA GUANINE-N 7 - -METHYLTRANSFERASE"/>
    <property type="match status" value="1"/>
</dbReference>
<evidence type="ECO:0000256" key="4">
    <source>
        <dbReference type="ARBA" id="ARBA00022679"/>
    </source>
</evidence>
<dbReference type="EMBL" id="UGVN01000001">
    <property type="protein sequence ID" value="SUE39882.1"/>
    <property type="molecule type" value="Genomic_DNA"/>
</dbReference>
<proteinExistence type="inferred from homology"/>
<dbReference type="Proteomes" id="UP000254919">
    <property type="component" value="Unassembled WGS sequence"/>
</dbReference>
<dbReference type="PROSITE" id="PS51625">
    <property type="entry name" value="SAM_MT_TRMB"/>
    <property type="match status" value="1"/>
</dbReference>
<dbReference type="UniPathway" id="UPA00989"/>